<dbReference type="RefSeq" id="WP_080729557.1">
    <property type="nucleotide sequence ID" value="NZ_JARMRZ010000001.1"/>
</dbReference>
<evidence type="ECO:0000313" key="2">
    <source>
        <dbReference type="Proteomes" id="UP000075424"/>
    </source>
</evidence>
<proteinExistence type="predicted"/>
<dbReference type="EMBL" id="LQYV01000018">
    <property type="protein sequence ID" value="KYD28994.1"/>
    <property type="molecule type" value="Genomic_DNA"/>
</dbReference>
<name>A0A150MX33_GEOSE</name>
<organism evidence="1 2">
    <name type="scientific">Geobacillus stearothermophilus</name>
    <name type="common">Bacillus stearothermophilus</name>
    <dbReference type="NCBI Taxonomy" id="1422"/>
    <lineage>
        <taxon>Bacteria</taxon>
        <taxon>Bacillati</taxon>
        <taxon>Bacillota</taxon>
        <taxon>Bacilli</taxon>
        <taxon>Bacillales</taxon>
        <taxon>Anoxybacillaceae</taxon>
        <taxon>Geobacillus</taxon>
    </lineage>
</organism>
<comment type="caution">
    <text evidence="1">The sequence shown here is derived from an EMBL/GenBank/DDBJ whole genome shotgun (WGS) entry which is preliminary data.</text>
</comment>
<reference evidence="1 2" key="1">
    <citation type="submission" date="2016-01" db="EMBL/GenBank/DDBJ databases">
        <title>Draft Genome Sequences of Seven Thermophilic Sporeformers Isolated from Foods.</title>
        <authorList>
            <person name="Berendsen E.M."/>
            <person name="Wells-Bennik M.H."/>
            <person name="Krawcyk A.O."/>
            <person name="De Jong A."/>
            <person name="Holsappel S."/>
            <person name="Eijlander R.T."/>
            <person name="Kuipers O.P."/>
        </authorList>
    </citation>
    <scope>NUCLEOTIDE SEQUENCE [LARGE SCALE GENOMIC DNA]</scope>
    <source>
        <strain evidence="1 2">B4109</strain>
    </source>
</reference>
<dbReference type="PATRIC" id="fig|1422.18.peg.1200"/>
<accession>A0A150MX33</accession>
<sequence>MHDETVVMAGGQPAGYLLFSDNELMIYEGMRGEIRILSNREALQNLNFASFCNHGLVGKCGVFPAVLHD</sequence>
<gene>
    <name evidence="1" type="ORF">B4109_2579</name>
</gene>
<evidence type="ECO:0000313" key="1">
    <source>
        <dbReference type="EMBL" id="KYD28994.1"/>
    </source>
</evidence>
<dbReference type="Proteomes" id="UP000075424">
    <property type="component" value="Unassembled WGS sequence"/>
</dbReference>
<dbReference type="AlphaFoldDB" id="A0A150MX33"/>
<protein>
    <submittedName>
        <fullName evidence="1">Uncharacterized protein</fullName>
    </submittedName>
</protein>
<dbReference type="GeneID" id="89613910"/>